<comment type="caution">
    <text evidence="1">The sequence shown here is derived from an EMBL/GenBank/DDBJ whole genome shotgun (WGS) entry which is preliminary data.</text>
</comment>
<protein>
    <recommendedName>
        <fullName evidence="3">DNA-binding protein</fullName>
    </recommendedName>
</protein>
<dbReference type="AlphaFoldDB" id="A0A2C5IVJ3"/>
<dbReference type="RefSeq" id="WP_016108042.1">
    <property type="nucleotide sequence ID" value="NZ_CP081872.1"/>
</dbReference>
<gene>
    <name evidence="1" type="ORF">CN585_12890</name>
</gene>
<organism evidence="1 2">
    <name type="scientific">Bacillus toyonensis</name>
    <dbReference type="NCBI Taxonomy" id="155322"/>
    <lineage>
        <taxon>Bacteria</taxon>
        <taxon>Bacillati</taxon>
        <taxon>Bacillota</taxon>
        <taxon>Bacilli</taxon>
        <taxon>Bacillales</taxon>
        <taxon>Bacillaceae</taxon>
        <taxon>Bacillus</taxon>
        <taxon>Bacillus cereus group</taxon>
    </lineage>
</organism>
<dbReference type="Proteomes" id="UP000220841">
    <property type="component" value="Unassembled WGS sequence"/>
</dbReference>
<evidence type="ECO:0000313" key="1">
    <source>
        <dbReference type="EMBL" id="PEQ07812.1"/>
    </source>
</evidence>
<reference evidence="1 2" key="1">
    <citation type="submission" date="2017-09" db="EMBL/GenBank/DDBJ databases">
        <title>Large-scale bioinformatics analysis of Bacillus genomes uncovers conserved roles of natural products in bacterial physiology.</title>
        <authorList>
            <consortium name="Agbiome Team Llc"/>
            <person name="Bleich R.M."/>
            <person name="Grubbs K.J."/>
            <person name="Santa Maria K.C."/>
            <person name="Allen S.E."/>
            <person name="Farag S."/>
            <person name="Shank E.A."/>
            <person name="Bowers A."/>
        </authorList>
    </citation>
    <scope>NUCLEOTIDE SEQUENCE [LARGE SCALE GENOMIC DNA]</scope>
    <source>
        <strain evidence="1 2">AFS021349</strain>
    </source>
</reference>
<evidence type="ECO:0000313" key="2">
    <source>
        <dbReference type="Proteomes" id="UP000220841"/>
    </source>
</evidence>
<evidence type="ECO:0008006" key="3">
    <source>
        <dbReference type="Google" id="ProtNLM"/>
    </source>
</evidence>
<sequence length="61" mass="7093">MTDVYIMQPFDKREFAKTEILLTSKVTEILGISRARMNALLKTGQINTSIFLREGWLKDME</sequence>
<accession>A0A2C5IVJ3</accession>
<proteinExistence type="predicted"/>
<dbReference type="EMBL" id="NUBY01000045">
    <property type="protein sequence ID" value="PEQ07812.1"/>
    <property type="molecule type" value="Genomic_DNA"/>
</dbReference>
<name>A0A2C5IVJ3_9BACI</name>